<gene>
    <name evidence="1" type="ordered locus">Desru_3575</name>
</gene>
<dbReference type="STRING" id="696281.Desru_3575"/>
<keyword evidence="2" id="KW-1185">Reference proteome</keyword>
<accession>F6DML7</accession>
<protein>
    <submittedName>
        <fullName evidence="1">Uncharacterized protein</fullName>
    </submittedName>
</protein>
<dbReference type="OrthoDB" id="1707312at2"/>
<evidence type="ECO:0000313" key="1">
    <source>
        <dbReference type="EMBL" id="AEG61778.1"/>
    </source>
</evidence>
<reference evidence="1 2" key="2">
    <citation type="journal article" date="2012" name="Stand. Genomic Sci.">
        <title>Complete genome sequence of the sulfate-reducing firmicute Desulfotomaculum ruminis type strain (DL(T)).</title>
        <authorList>
            <person name="Spring S."/>
            <person name="Visser M."/>
            <person name="Lu M."/>
            <person name="Copeland A."/>
            <person name="Lapidus A."/>
            <person name="Lucas S."/>
            <person name="Cheng J.F."/>
            <person name="Han C."/>
            <person name="Tapia R."/>
            <person name="Goodwin L.A."/>
            <person name="Pitluck S."/>
            <person name="Ivanova N."/>
            <person name="Land M."/>
            <person name="Hauser L."/>
            <person name="Larimer F."/>
            <person name="Rohde M."/>
            <person name="Goker M."/>
            <person name="Detter J.C."/>
            <person name="Kyrpides N.C."/>
            <person name="Woyke T."/>
            <person name="Schaap P.J."/>
            <person name="Plugge C.M."/>
            <person name="Muyzer G."/>
            <person name="Kuever J."/>
            <person name="Pereira I.A."/>
            <person name="Parshina S.N."/>
            <person name="Bernier-Latmani R."/>
            <person name="Stams A.J."/>
            <person name="Klenk H.P."/>
        </authorList>
    </citation>
    <scope>NUCLEOTIDE SEQUENCE [LARGE SCALE GENOMIC DNA]</scope>
    <source>
        <strain evidence="2">ATCC 23193 / DSM 2154 / NCIB 8452 / DL</strain>
    </source>
</reference>
<dbReference type="eggNOG" id="ENOG503347K">
    <property type="taxonomic scope" value="Bacteria"/>
</dbReference>
<evidence type="ECO:0000313" key="2">
    <source>
        <dbReference type="Proteomes" id="UP000009234"/>
    </source>
</evidence>
<organism evidence="1 2">
    <name type="scientific">Desulforamulus ruminis (strain ATCC 23193 / DSM 2154 / NCIMB 8452 / DL)</name>
    <name type="common">Desulfotomaculum ruminis</name>
    <dbReference type="NCBI Taxonomy" id="696281"/>
    <lineage>
        <taxon>Bacteria</taxon>
        <taxon>Bacillati</taxon>
        <taxon>Bacillota</taxon>
        <taxon>Clostridia</taxon>
        <taxon>Eubacteriales</taxon>
        <taxon>Peptococcaceae</taxon>
        <taxon>Desulforamulus</taxon>
    </lineage>
</organism>
<reference evidence="2" key="1">
    <citation type="submission" date="2011-05" db="EMBL/GenBank/DDBJ databases">
        <title>Complete sequence of Desulfotomaculum ruminis DSM 2154.</title>
        <authorList>
            <person name="Lucas S."/>
            <person name="Copeland A."/>
            <person name="Lapidus A."/>
            <person name="Cheng J.-F."/>
            <person name="Goodwin L."/>
            <person name="Pitluck S."/>
            <person name="Lu M."/>
            <person name="Detter J.C."/>
            <person name="Han C."/>
            <person name="Tapia R."/>
            <person name="Land M."/>
            <person name="Hauser L."/>
            <person name="Kyrpides N."/>
            <person name="Ivanova N."/>
            <person name="Mikhailova N."/>
            <person name="Pagani I."/>
            <person name="Stams A.J.M."/>
            <person name="Plugge C.M."/>
            <person name="Muyzer G."/>
            <person name="Kuever J."/>
            <person name="Parshina S.N."/>
            <person name="Ivanova A.E."/>
            <person name="Nazina T.N."/>
            <person name="Brambilla E."/>
            <person name="Spring S."/>
            <person name="Klenk H.-P."/>
            <person name="Woyke T."/>
        </authorList>
    </citation>
    <scope>NUCLEOTIDE SEQUENCE [LARGE SCALE GENOMIC DNA]</scope>
    <source>
        <strain evidence="2">ATCC 23193 / DSM 2154 / NCIB 8452 / DL</strain>
    </source>
</reference>
<dbReference type="EMBL" id="CP002780">
    <property type="protein sequence ID" value="AEG61778.1"/>
    <property type="molecule type" value="Genomic_DNA"/>
</dbReference>
<sequence>MKHTLRISVSKEPQGGGIVGCRHVTVRERLLRLLLGDKQRLTVIVPGDSVRALSIIEEGGEGHEQNQAVAGCSG</sequence>
<dbReference type="AlphaFoldDB" id="F6DML7"/>
<dbReference type="HOGENOM" id="CLU_181365_1_0_9"/>
<dbReference type="RefSeq" id="WP_013843524.1">
    <property type="nucleotide sequence ID" value="NC_015589.1"/>
</dbReference>
<dbReference type="Proteomes" id="UP000009234">
    <property type="component" value="Chromosome"/>
</dbReference>
<proteinExistence type="predicted"/>
<name>F6DML7_DESRL</name>
<dbReference type="KEGG" id="dru:Desru_3575"/>